<dbReference type="Gene3D" id="1.10.1740.10">
    <property type="match status" value="1"/>
</dbReference>
<dbReference type="GO" id="GO:0047669">
    <property type="term" value="F:amylosucrase activity"/>
    <property type="evidence" value="ECO:0007669"/>
    <property type="project" value="InterPro"/>
</dbReference>
<dbReference type="AlphaFoldDB" id="A0A2K8KWI5"/>
<dbReference type="Pfam" id="PF00128">
    <property type="entry name" value="Alpha-amylase"/>
    <property type="match status" value="1"/>
</dbReference>
<dbReference type="OrthoDB" id="9805159at2"/>
<proteinExistence type="predicted"/>
<dbReference type="InterPro" id="IPR044077">
    <property type="entry name" value="Amylosucrase"/>
</dbReference>
<protein>
    <submittedName>
        <fullName evidence="2">Alpha-glucosidase AglA, GH13 family</fullName>
    </submittedName>
</protein>
<feature type="domain" description="Glycosyl hydrolase family 13 catalytic" evidence="1">
    <location>
        <begin position="105"/>
        <end position="534"/>
    </location>
</feature>
<dbReference type="KEGG" id="rfo:REIFOR_03159"/>
<sequence>MPFDQSVSHCAAIALERLWPTVAKRYARHKNRHRLPVFQQALQQDFAQLYSCLVDLYGAQWDFYFHLEQTLVKAAQAWMDASEDHRVYQAEHNDWLQSEQTIGATGYVDLFAGNLRKLQSQIPYLTDLGVGYLHLMPFFDVPEGDNDGGYAIKDYGKLNPRIGTLAQLKSVAAALHDNKIRLVLDFVFNHTSDQHQWALLAKAGDVRYQAYYWLFRDPADKAPYSRYLRDIFPDKRAGCFTWNEELQAEVWTTFNDYQWDLNYQNPEVYTAMCSEMLKLVDAGADVIRLDALAFTWKQPESNCENLPNAHRLIQAFNAFLRLAAPGVVLKSEAIVAPDEVVKYISADECPVSYNPNLMALMWEALATRQTKLLIAGTQARSGLPADTVWVNYLRCHDDIGWAFADADAWSVGINPQDHRYFLNQFYTGQFPGTFAAGVPFQADPNTGDCRISGTLASLCGLEQALLTGSSTDHAIKRILLMHGIVLAFKGIPLIYLGDEVGMLNDYSYRADPNHHNDSRWVHRVRFANTGADQRSVNNSPQNQVFTGLVNLIELRRSHPVFGFGDVVVLPSVAESVFAFSRTYQGQTLVVVANFSEHRCHLDANQCLRLGLAGQANDLLLDQPLTASEGLELAAFQQLWLLGGL</sequence>
<keyword evidence="3" id="KW-1185">Reference proteome</keyword>
<reference evidence="2 3" key="1">
    <citation type="journal article" date="2017" name="Environ. Microbiol.">
        <title>Genomic and physiological analyses of 'Reinekea forsetii' reveal a versatile opportunistic lifestyle during spring algae blooms.</title>
        <authorList>
            <person name="Avci B."/>
            <person name="Hahnke R.L."/>
            <person name="Chafee M."/>
            <person name="Fischer T."/>
            <person name="Gruber-Vodicka H."/>
            <person name="Tegetmeyer H.E."/>
            <person name="Harder J."/>
            <person name="Fuchs B.M."/>
            <person name="Amann R.I."/>
            <person name="Teeling H."/>
        </authorList>
    </citation>
    <scope>NUCLEOTIDE SEQUENCE [LARGE SCALE GENOMIC DNA]</scope>
    <source>
        <strain evidence="2 3">Hel1_31_D35</strain>
    </source>
</reference>
<evidence type="ECO:0000313" key="3">
    <source>
        <dbReference type="Proteomes" id="UP000229757"/>
    </source>
</evidence>
<dbReference type="CDD" id="cd11324">
    <property type="entry name" value="AmyAc_Amylosucrase"/>
    <property type="match status" value="1"/>
</dbReference>
<dbReference type="Proteomes" id="UP000229757">
    <property type="component" value="Chromosome"/>
</dbReference>
<gene>
    <name evidence="2" type="primary">aglA</name>
    <name evidence="2" type="ORF">REIFOR_03159</name>
</gene>
<dbReference type="EMBL" id="CP011797">
    <property type="protein sequence ID" value="ATX78269.1"/>
    <property type="molecule type" value="Genomic_DNA"/>
</dbReference>
<dbReference type="InterPro" id="IPR045857">
    <property type="entry name" value="O16G_dom_2"/>
</dbReference>
<accession>A0A2K8KWI5</accession>
<dbReference type="SUPFAM" id="SSF51445">
    <property type="entry name" value="(Trans)glycosidases"/>
    <property type="match status" value="1"/>
</dbReference>
<dbReference type="InterPro" id="IPR006047">
    <property type="entry name" value="GH13_cat_dom"/>
</dbReference>
<name>A0A2K8KWI5_9GAMM</name>
<dbReference type="Gene3D" id="3.20.20.80">
    <property type="entry name" value="Glycosidases"/>
    <property type="match status" value="1"/>
</dbReference>
<dbReference type="InterPro" id="IPR013780">
    <property type="entry name" value="Glyco_hydro_b"/>
</dbReference>
<dbReference type="PANTHER" id="PTHR10357">
    <property type="entry name" value="ALPHA-AMYLASE FAMILY MEMBER"/>
    <property type="match status" value="1"/>
</dbReference>
<dbReference type="PANTHER" id="PTHR10357:SF213">
    <property type="entry name" value="ALPHA AMYLASE CATALYTIC REGION"/>
    <property type="match status" value="1"/>
</dbReference>
<evidence type="ECO:0000313" key="2">
    <source>
        <dbReference type="EMBL" id="ATX78269.1"/>
    </source>
</evidence>
<organism evidence="2 3">
    <name type="scientific">Reinekea forsetii</name>
    <dbReference type="NCBI Taxonomy" id="1336806"/>
    <lineage>
        <taxon>Bacteria</taxon>
        <taxon>Pseudomonadati</taxon>
        <taxon>Pseudomonadota</taxon>
        <taxon>Gammaproteobacteria</taxon>
        <taxon>Oceanospirillales</taxon>
        <taxon>Saccharospirillaceae</taxon>
        <taxon>Reinekea</taxon>
    </lineage>
</organism>
<dbReference type="RefSeq" id="WP_100258469.1">
    <property type="nucleotide sequence ID" value="NZ_CP011797.1"/>
</dbReference>
<dbReference type="Gene3D" id="2.60.40.1180">
    <property type="entry name" value="Golgi alpha-mannosidase II"/>
    <property type="match status" value="1"/>
</dbReference>
<dbReference type="SMART" id="SM00642">
    <property type="entry name" value="Aamy"/>
    <property type="match status" value="1"/>
</dbReference>
<dbReference type="Gene3D" id="3.90.400.10">
    <property type="entry name" value="Oligo-1,6-glucosidase, Domain 2"/>
    <property type="match status" value="1"/>
</dbReference>
<evidence type="ECO:0000259" key="1">
    <source>
        <dbReference type="SMART" id="SM00642"/>
    </source>
</evidence>
<dbReference type="GO" id="GO:0005975">
    <property type="term" value="P:carbohydrate metabolic process"/>
    <property type="evidence" value="ECO:0007669"/>
    <property type="project" value="InterPro"/>
</dbReference>
<dbReference type="InterPro" id="IPR017853">
    <property type="entry name" value="GH"/>
</dbReference>
<dbReference type="SUPFAM" id="SSF51011">
    <property type="entry name" value="Glycosyl hydrolase domain"/>
    <property type="match status" value="1"/>
</dbReference>